<comment type="caution">
    <text evidence="1">The sequence shown here is derived from an EMBL/GenBank/DDBJ whole genome shotgun (WGS) entry which is preliminary data.</text>
</comment>
<evidence type="ECO:0000313" key="1">
    <source>
        <dbReference type="EMBL" id="MPM51588.1"/>
    </source>
</evidence>
<name>A0A645AFV2_9ZZZZ</name>
<dbReference type="AlphaFoldDB" id="A0A645AFV2"/>
<organism evidence="1">
    <name type="scientific">bioreactor metagenome</name>
    <dbReference type="NCBI Taxonomy" id="1076179"/>
    <lineage>
        <taxon>unclassified sequences</taxon>
        <taxon>metagenomes</taxon>
        <taxon>ecological metagenomes</taxon>
    </lineage>
</organism>
<dbReference type="EMBL" id="VSSQ01013482">
    <property type="protein sequence ID" value="MPM51588.1"/>
    <property type="molecule type" value="Genomic_DNA"/>
</dbReference>
<protein>
    <submittedName>
        <fullName evidence="1">Uncharacterized protein</fullName>
    </submittedName>
</protein>
<proteinExistence type="predicted"/>
<reference evidence="1" key="1">
    <citation type="submission" date="2019-08" db="EMBL/GenBank/DDBJ databases">
        <authorList>
            <person name="Kucharzyk K."/>
            <person name="Murdoch R.W."/>
            <person name="Higgins S."/>
            <person name="Loffler F."/>
        </authorList>
    </citation>
    <scope>NUCLEOTIDE SEQUENCE</scope>
</reference>
<gene>
    <name evidence="1" type="ORF">SDC9_98337</name>
</gene>
<accession>A0A645AFV2</accession>
<sequence length="64" mass="7417">MESLTDILINWIEEFKTDEMRKMENQTPGSTVQYFYAGEIAACEKCILQLQKITTAQSPERSEK</sequence>